<comment type="caution">
    <text evidence="1">The sequence shown here is derived from an EMBL/GenBank/DDBJ whole genome shotgun (WGS) entry which is preliminary data.</text>
</comment>
<protein>
    <submittedName>
        <fullName evidence="1">MFS general substrate transporter</fullName>
    </submittedName>
</protein>
<keyword evidence="2" id="KW-1185">Reference proteome</keyword>
<sequence length="578" mass="65514">MFFDRVKGGRGGYKTKNTNEIVSDPLLSDVDEEGERQYLTESLPDSISLQPEGAALQNGEVIDLDALATQYSVFDNPEIAKLYEPGPDYEGRHRYNPALRWTLGEELAILRKIDWRILSFVSIIFMALELDRANVSQALTDNFLQELSLTTDDYNLGNTVSRLAFLCAELPSQLISKWLGANRWIAIQVILWSLVAASQCALSGRASYLACRILIALLQGGFIPNMILYLSNFYTSRELPIRLSLWWTAMSCADIVASLLGFGLLHLRGIAGISGWRWLFFIEGILSGIIGVMSIFLLPQSPTQTAGFLRGREGWFSKREETIIVMRLLRDDPSKGTLGNKQPITLDCLFNAMLDYQLWPLYIIGLFFQVPMLPSLQYLTIRLRSLGFETFQTNLLVIPSQIGHIIAMLGLTRLSERTKKLSFTAMLSQLWALPFLLAIYALDPSRTNKWVMWAVLTLLLSYPNPHAIQAGWISRNSGTGHTRAVSAALYNMFAQFSVIIASNIYREDDSPRYQRGNRVLLLILCFNVVLYVCVGVYYTLINRRRDAIWKFLNQNQRIGYLQTTKDEGCNKLDFRFAL</sequence>
<evidence type="ECO:0000313" key="1">
    <source>
        <dbReference type="EMBL" id="KAF2470754.1"/>
    </source>
</evidence>
<proteinExistence type="predicted"/>
<evidence type="ECO:0000313" key="2">
    <source>
        <dbReference type="Proteomes" id="UP000799755"/>
    </source>
</evidence>
<reference evidence="1" key="1">
    <citation type="journal article" date="2020" name="Stud. Mycol.">
        <title>101 Dothideomycetes genomes: a test case for predicting lifestyles and emergence of pathogens.</title>
        <authorList>
            <person name="Haridas S."/>
            <person name="Albert R."/>
            <person name="Binder M."/>
            <person name="Bloem J."/>
            <person name="Labutti K."/>
            <person name="Salamov A."/>
            <person name="Andreopoulos B."/>
            <person name="Baker S."/>
            <person name="Barry K."/>
            <person name="Bills G."/>
            <person name="Bluhm B."/>
            <person name="Cannon C."/>
            <person name="Castanera R."/>
            <person name="Culley D."/>
            <person name="Daum C."/>
            <person name="Ezra D."/>
            <person name="Gonzalez J."/>
            <person name="Henrissat B."/>
            <person name="Kuo A."/>
            <person name="Liang C."/>
            <person name="Lipzen A."/>
            <person name="Lutzoni F."/>
            <person name="Magnuson J."/>
            <person name="Mondo S."/>
            <person name="Nolan M."/>
            <person name="Ohm R."/>
            <person name="Pangilinan J."/>
            <person name="Park H.-J."/>
            <person name="Ramirez L."/>
            <person name="Alfaro M."/>
            <person name="Sun H."/>
            <person name="Tritt A."/>
            <person name="Yoshinaga Y."/>
            <person name="Zwiers L.-H."/>
            <person name="Turgeon B."/>
            <person name="Goodwin S."/>
            <person name="Spatafora J."/>
            <person name="Crous P."/>
            <person name="Grigoriev I."/>
        </authorList>
    </citation>
    <scope>NUCLEOTIDE SEQUENCE</scope>
    <source>
        <strain evidence="1">ATCC 200398</strain>
    </source>
</reference>
<gene>
    <name evidence="1" type="ORF">BDR25DRAFT_286965</name>
</gene>
<name>A0ACB6QUQ2_9PLEO</name>
<accession>A0ACB6QUQ2</accession>
<dbReference type="EMBL" id="MU003507">
    <property type="protein sequence ID" value="KAF2470754.1"/>
    <property type="molecule type" value="Genomic_DNA"/>
</dbReference>
<organism evidence="1 2">
    <name type="scientific">Lindgomyces ingoldianus</name>
    <dbReference type="NCBI Taxonomy" id="673940"/>
    <lineage>
        <taxon>Eukaryota</taxon>
        <taxon>Fungi</taxon>
        <taxon>Dikarya</taxon>
        <taxon>Ascomycota</taxon>
        <taxon>Pezizomycotina</taxon>
        <taxon>Dothideomycetes</taxon>
        <taxon>Pleosporomycetidae</taxon>
        <taxon>Pleosporales</taxon>
        <taxon>Lindgomycetaceae</taxon>
        <taxon>Lindgomyces</taxon>
    </lineage>
</organism>
<dbReference type="Proteomes" id="UP000799755">
    <property type="component" value="Unassembled WGS sequence"/>
</dbReference>